<dbReference type="AlphaFoldDB" id="G7JT39"/>
<dbReference type="EC" id="4.3.3.2" evidence="8"/>
<reference evidence="9" key="3">
    <citation type="submission" date="2015-04" db="UniProtKB">
        <authorList>
            <consortium name="EnsemblPlants"/>
        </authorList>
    </citation>
    <scope>IDENTIFICATION</scope>
    <source>
        <strain evidence="9">cv. Jemalong A17</strain>
    </source>
</reference>
<dbReference type="GO" id="GO:0016787">
    <property type="term" value="F:hydrolase activity"/>
    <property type="evidence" value="ECO:0000318"/>
    <property type="project" value="GO_Central"/>
</dbReference>
<dbReference type="Pfam" id="PF03088">
    <property type="entry name" value="Str_synth"/>
    <property type="match status" value="1"/>
</dbReference>
<dbReference type="KEGG" id="mtr:11438743"/>
<feature type="domain" description="Strictosidine synthase conserved region" evidence="6">
    <location>
        <begin position="149"/>
        <end position="237"/>
    </location>
</feature>
<dbReference type="SUPFAM" id="SSF63829">
    <property type="entry name" value="Calcium-dependent phosphotriesterase"/>
    <property type="match status" value="1"/>
</dbReference>
<dbReference type="PANTHER" id="PTHR10426">
    <property type="entry name" value="STRICTOSIDINE SYNTHASE-RELATED"/>
    <property type="match status" value="1"/>
</dbReference>
<evidence type="ECO:0000256" key="2">
    <source>
        <dbReference type="ARBA" id="ARBA00009191"/>
    </source>
</evidence>
<dbReference type="EMBL" id="CM001220">
    <property type="protein sequence ID" value="AES91361.2"/>
    <property type="molecule type" value="Genomic_DNA"/>
</dbReference>
<proteinExistence type="inferred from homology"/>
<dbReference type="EMBL" id="PSQE01000004">
    <property type="protein sequence ID" value="RHN63778.1"/>
    <property type="molecule type" value="Genomic_DNA"/>
</dbReference>
<evidence type="ECO:0000256" key="4">
    <source>
        <dbReference type="ARBA" id="ARBA00023180"/>
    </source>
</evidence>
<dbReference type="GO" id="GO:0016829">
    <property type="term" value="F:lyase activity"/>
    <property type="evidence" value="ECO:0007669"/>
    <property type="project" value="UniProtKB-KW"/>
</dbReference>
<dbReference type="HOGENOM" id="CLU_023267_2_0_1"/>
<evidence type="ECO:0000313" key="7">
    <source>
        <dbReference type="EMBL" id="AES91361.2"/>
    </source>
</evidence>
<feature type="signal peptide" evidence="5">
    <location>
        <begin position="1"/>
        <end position="25"/>
    </location>
</feature>
<keyword evidence="10" id="KW-1185">Reference proteome</keyword>
<dbReference type="Gene3D" id="2.120.10.30">
    <property type="entry name" value="TolB, C-terminal domain"/>
    <property type="match status" value="1"/>
</dbReference>
<reference evidence="7 10" key="1">
    <citation type="journal article" date="2011" name="Nature">
        <title>The Medicago genome provides insight into the evolution of rhizobial symbioses.</title>
        <authorList>
            <person name="Young N.D."/>
            <person name="Debelle F."/>
            <person name="Oldroyd G.E."/>
            <person name="Geurts R."/>
            <person name="Cannon S.B."/>
            <person name="Udvardi M.K."/>
            <person name="Benedito V.A."/>
            <person name="Mayer K.F."/>
            <person name="Gouzy J."/>
            <person name="Schoof H."/>
            <person name="Van de Peer Y."/>
            <person name="Proost S."/>
            <person name="Cook D.R."/>
            <person name="Meyers B.C."/>
            <person name="Spannagl M."/>
            <person name="Cheung F."/>
            <person name="De Mita S."/>
            <person name="Krishnakumar V."/>
            <person name="Gundlach H."/>
            <person name="Zhou S."/>
            <person name="Mudge J."/>
            <person name="Bharti A.K."/>
            <person name="Murray J.D."/>
            <person name="Naoumkina M.A."/>
            <person name="Rosen B."/>
            <person name="Silverstein K.A."/>
            <person name="Tang H."/>
            <person name="Rombauts S."/>
            <person name="Zhao P.X."/>
            <person name="Zhou P."/>
            <person name="Barbe V."/>
            <person name="Bardou P."/>
            <person name="Bechner M."/>
            <person name="Bellec A."/>
            <person name="Berger A."/>
            <person name="Berges H."/>
            <person name="Bidwell S."/>
            <person name="Bisseling T."/>
            <person name="Choisne N."/>
            <person name="Couloux A."/>
            <person name="Denny R."/>
            <person name="Deshpande S."/>
            <person name="Dai X."/>
            <person name="Doyle J.J."/>
            <person name="Dudez A.M."/>
            <person name="Farmer A.D."/>
            <person name="Fouteau S."/>
            <person name="Franken C."/>
            <person name="Gibelin C."/>
            <person name="Gish J."/>
            <person name="Goldstein S."/>
            <person name="Gonzalez A.J."/>
            <person name="Green P.J."/>
            <person name="Hallab A."/>
            <person name="Hartog M."/>
            <person name="Hua A."/>
            <person name="Humphray S.J."/>
            <person name="Jeong D.H."/>
            <person name="Jing Y."/>
            <person name="Jocker A."/>
            <person name="Kenton S.M."/>
            <person name="Kim D.J."/>
            <person name="Klee K."/>
            <person name="Lai H."/>
            <person name="Lang C."/>
            <person name="Lin S."/>
            <person name="Macmil S.L."/>
            <person name="Magdelenat G."/>
            <person name="Matthews L."/>
            <person name="McCorrison J."/>
            <person name="Monaghan E.L."/>
            <person name="Mun J.H."/>
            <person name="Najar F.Z."/>
            <person name="Nicholson C."/>
            <person name="Noirot C."/>
            <person name="O'Bleness M."/>
            <person name="Paule C.R."/>
            <person name="Poulain J."/>
            <person name="Prion F."/>
            <person name="Qin B."/>
            <person name="Qu C."/>
            <person name="Retzel E.F."/>
            <person name="Riddle C."/>
            <person name="Sallet E."/>
            <person name="Samain S."/>
            <person name="Samson N."/>
            <person name="Sanders I."/>
            <person name="Saurat O."/>
            <person name="Scarpelli C."/>
            <person name="Schiex T."/>
            <person name="Segurens B."/>
            <person name="Severin A.J."/>
            <person name="Sherrier D.J."/>
            <person name="Shi R."/>
            <person name="Sims S."/>
            <person name="Singer S.R."/>
            <person name="Sinharoy S."/>
            <person name="Sterck L."/>
            <person name="Viollet A."/>
            <person name="Wang B.B."/>
            <person name="Wang K."/>
            <person name="Wang M."/>
            <person name="Wang X."/>
            <person name="Warfsmann J."/>
            <person name="Weissenbach J."/>
            <person name="White D.D."/>
            <person name="White J.D."/>
            <person name="Wiley G.B."/>
            <person name="Wincker P."/>
            <person name="Xing Y."/>
            <person name="Yang L."/>
            <person name="Yao Z."/>
            <person name="Ying F."/>
            <person name="Zhai J."/>
            <person name="Zhou L."/>
            <person name="Zuber A."/>
            <person name="Denarie J."/>
            <person name="Dixon R.A."/>
            <person name="May G.D."/>
            <person name="Schwartz D.C."/>
            <person name="Rogers J."/>
            <person name="Quetier F."/>
            <person name="Town C.D."/>
            <person name="Roe B.A."/>
        </authorList>
    </citation>
    <scope>NUCLEOTIDE SEQUENCE [LARGE SCALE GENOMIC DNA]</scope>
    <source>
        <strain evidence="7">A17</strain>
        <strain evidence="9 10">cv. Jemalong A17</strain>
    </source>
</reference>
<comment type="similarity">
    <text evidence="2">Belongs to the strictosidine synthase family.</text>
</comment>
<keyword evidence="3" id="KW-0926">Vacuole</keyword>
<organism evidence="7 10">
    <name type="scientific">Medicago truncatula</name>
    <name type="common">Barrel medic</name>
    <name type="synonym">Medicago tribuloides</name>
    <dbReference type="NCBI Taxonomy" id="3880"/>
    <lineage>
        <taxon>Eukaryota</taxon>
        <taxon>Viridiplantae</taxon>
        <taxon>Streptophyta</taxon>
        <taxon>Embryophyta</taxon>
        <taxon>Tracheophyta</taxon>
        <taxon>Spermatophyta</taxon>
        <taxon>Magnoliopsida</taxon>
        <taxon>eudicotyledons</taxon>
        <taxon>Gunneridae</taxon>
        <taxon>Pentapetalae</taxon>
        <taxon>rosids</taxon>
        <taxon>fabids</taxon>
        <taxon>Fabales</taxon>
        <taxon>Fabaceae</taxon>
        <taxon>Papilionoideae</taxon>
        <taxon>50 kb inversion clade</taxon>
        <taxon>NPAAA clade</taxon>
        <taxon>Hologalegina</taxon>
        <taxon>IRL clade</taxon>
        <taxon>Trifolieae</taxon>
        <taxon>Medicago</taxon>
    </lineage>
</organism>
<evidence type="ECO:0000256" key="1">
    <source>
        <dbReference type="ARBA" id="ARBA00004116"/>
    </source>
</evidence>
<dbReference type="InterPro" id="IPR018119">
    <property type="entry name" value="Strictosidine_synth_cons-reg"/>
</dbReference>
<accession>A0A0C3X539</accession>
<evidence type="ECO:0000259" key="6">
    <source>
        <dbReference type="Pfam" id="PF03088"/>
    </source>
</evidence>
<comment type="subcellular location">
    <subcellularLocation>
        <location evidence="1">Vacuole</location>
    </subcellularLocation>
</comment>
<accession>G7JT39</accession>
<reference evidence="8" key="4">
    <citation type="journal article" date="2018" name="Nat. Plants">
        <title>Whole-genome landscape of Medicago truncatula symbiotic genes.</title>
        <authorList>
            <person name="Pecrix Y."/>
            <person name="Gamas P."/>
            <person name="Carrere S."/>
        </authorList>
    </citation>
    <scope>NUCLEOTIDE SEQUENCE</scope>
    <source>
        <tissue evidence="8">Leaves</tissue>
    </source>
</reference>
<feature type="chain" id="PRO_5014573127" evidence="5">
    <location>
        <begin position="26"/>
        <end position="336"/>
    </location>
</feature>
<evidence type="ECO:0000313" key="8">
    <source>
        <dbReference type="EMBL" id="RHN63778.1"/>
    </source>
</evidence>
<dbReference type="PANTHER" id="PTHR10426:SF109">
    <property type="entry name" value="STRICTOSIDINE SYNTHASE TRANSCRIPTION FACTOR WD40-LIKE FAMILY-RELATED"/>
    <property type="match status" value="1"/>
</dbReference>
<dbReference type="EnsemblPlants" id="AES91361">
    <property type="protein sequence ID" value="AES91361"/>
    <property type="gene ID" value="MTR_4g112670"/>
</dbReference>
<keyword evidence="4" id="KW-0325">Glycoprotein</keyword>
<reference evidence="7 10" key="2">
    <citation type="journal article" date="2014" name="BMC Genomics">
        <title>An improved genome release (version Mt4.0) for the model legume Medicago truncatula.</title>
        <authorList>
            <person name="Tang H."/>
            <person name="Krishnakumar V."/>
            <person name="Bidwell S."/>
            <person name="Rosen B."/>
            <person name="Chan A."/>
            <person name="Zhou S."/>
            <person name="Gentzbittel L."/>
            <person name="Childs K.L."/>
            <person name="Yandell M."/>
            <person name="Gundlach H."/>
            <person name="Mayer K.F."/>
            <person name="Schwartz D.C."/>
            <person name="Town C.D."/>
        </authorList>
    </citation>
    <scope>GENOME REANNOTATION</scope>
    <source>
        <strain evidence="9 10">cv. Jemalong A17</strain>
    </source>
</reference>
<dbReference type="Gramene" id="rna26524">
    <property type="protein sequence ID" value="RHN63778.1"/>
    <property type="gene ID" value="gene26524"/>
</dbReference>
<keyword evidence="8" id="KW-0456">Lyase</keyword>
<evidence type="ECO:0000313" key="10">
    <source>
        <dbReference type="Proteomes" id="UP000002051"/>
    </source>
</evidence>
<dbReference type="OrthoDB" id="5307922at2759"/>
<evidence type="ECO:0000256" key="5">
    <source>
        <dbReference type="SAM" id="SignalP"/>
    </source>
</evidence>
<gene>
    <name evidence="9" type="primary">11438743</name>
    <name evidence="7" type="ordered locus">MTR_4g112670</name>
    <name evidence="8" type="ORF">MtrunA17_Chr4g0062001</name>
</gene>
<dbReference type="GO" id="GO:0005773">
    <property type="term" value="C:vacuole"/>
    <property type="evidence" value="ECO:0007669"/>
    <property type="project" value="UniProtKB-SubCell"/>
</dbReference>
<evidence type="ECO:0000256" key="3">
    <source>
        <dbReference type="ARBA" id="ARBA00022554"/>
    </source>
</evidence>
<dbReference type="Pfam" id="PF20067">
    <property type="entry name" value="SSL_N"/>
    <property type="match status" value="1"/>
</dbReference>
<dbReference type="eggNOG" id="KOG1520">
    <property type="taxonomic scope" value="Eukaryota"/>
</dbReference>
<dbReference type="Proteomes" id="UP000265566">
    <property type="component" value="Chromosome 4"/>
</dbReference>
<dbReference type="PaxDb" id="3880-AES91361"/>
<dbReference type="STRING" id="3880.G7JT39"/>
<protein>
    <submittedName>
        <fullName evidence="8">Putative strictosidine synthase transcription factor WD40-like family</fullName>
        <ecNumber evidence="8">4.3.3.2</ecNumber>
    </submittedName>
    <submittedName>
        <fullName evidence="7">Strictosidine synthase-like protein, putative</fullName>
    </submittedName>
</protein>
<dbReference type="InterPro" id="IPR011042">
    <property type="entry name" value="6-blade_b-propeller_TolB-like"/>
</dbReference>
<sequence>MLNMAMVVTATTLVILLLCSQSSVAILLNKLQLPSPVTGPESLAFDKNGEGPYVGSSDGRIFKYNGPDVGFKEYAYTSPNRNKTVCDGLSDFSAVQATCGRPLGLGFNHQTGDLYVADAYLGLVKVSPDGGNVTQLVGPAQANSTMFADGLDVDPDTGIVYFTVASTNFQLKDYQTLVTSGDSSGSLLRYDPSTNQTTVLLSNLSMPSGVAVSKDGSFVLVGEYLSNRIQRVWLKGPRANSSELFMLLTGRPNNIKRNSAGQFWISVHSVLGLGLPISPRRTALPRGVRVSENRIILQIASLVAEYGIEPASEVQEYNGKLYAGSLLASYASIFIG</sequence>
<keyword evidence="5" id="KW-0732">Signal</keyword>
<evidence type="ECO:0000313" key="9">
    <source>
        <dbReference type="EnsemblPlants" id="AES91361"/>
    </source>
</evidence>
<dbReference type="Proteomes" id="UP000002051">
    <property type="component" value="Chromosome 4"/>
</dbReference>
<name>G7JT39_MEDTR</name>